<keyword evidence="1" id="KW-0472">Membrane</keyword>
<feature type="transmembrane region" description="Helical" evidence="1">
    <location>
        <begin position="208"/>
        <end position="227"/>
    </location>
</feature>
<evidence type="ECO:0000313" key="2">
    <source>
        <dbReference type="EMBL" id="HIQ91209.1"/>
    </source>
</evidence>
<dbReference type="AlphaFoldDB" id="A0A9D0ZRZ3"/>
<proteinExistence type="predicted"/>
<feature type="transmembrane region" description="Helical" evidence="1">
    <location>
        <begin position="127"/>
        <end position="148"/>
    </location>
</feature>
<protein>
    <submittedName>
        <fullName evidence="2">Uncharacterized protein</fullName>
    </submittedName>
</protein>
<keyword evidence="1" id="KW-1133">Transmembrane helix</keyword>
<dbReference type="EMBL" id="DVFV01000105">
    <property type="protein sequence ID" value="HIQ91209.1"/>
    <property type="molecule type" value="Genomic_DNA"/>
</dbReference>
<accession>A0A9D0ZRZ3</accession>
<evidence type="ECO:0000313" key="3">
    <source>
        <dbReference type="Proteomes" id="UP000886786"/>
    </source>
</evidence>
<keyword evidence="1" id="KW-0812">Transmembrane</keyword>
<comment type="caution">
    <text evidence="2">The sequence shown here is derived from an EMBL/GenBank/DDBJ whole genome shotgun (WGS) entry which is preliminary data.</text>
</comment>
<sequence length="535" mass="60791">MILRKPYALFIKYFKLLHVIMAALILILLFRTFTLYRFFNDYLSDYQTAIANFVPGDVLNVYSFLLSMFIIIVTIALLSVMIYKRKPKFLYIYNIVVYVLVTVLYGFCYSSLVNIDNVVLDIRVTRAFSDLSFLAMILQGISFILAVVRATGFDIKQFDFASDLQKLDISEKDSEEIEVALEFDSDKAVRSVRKRFRNAKYVYFENKFIINTILIIVLVIVAFLIYFNIGIYTANYSQGTTFSASGVDLNVKNVYITNTDIDGNRIVSDNNTLVVVKFDVKAFGTDVLNTGLITLRIGNDSFGQNKTLAKEVYDIGTPYNSQKLGSEFDSYIMAFEIPRELSSRSMELKMNDNLSYVKGQIGAKNIFVKLSPENFGNGEVVSEVNLNEDLDFYDSVLGGTSLNISSFEVSDKFRVDYVYCYGTNKCNNSYEYVTPTATGNYGKTLMKLKATLNVDETINMPDLNDFRYFINLYGTINYKIGDAWKSADIASQSVKSTAVNEANTYYIEVPIDVKDASSVYLTFNVRGAIYRYNLK</sequence>
<feature type="transmembrane region" description="Helical" evidence="1">
    <location>
        <begin position="90"/>
        <end position="107"/>
    </location>
</feature>
<feature type="transmembrane region" description="Helical" evidence="1">
    <location>
        <begin position="16"/>
        <end position="39"/>
    </location>
</feature>
<gene>
    <name evidence="2" type="ORF">IAB27_06280</name>
</gene>
<reference evidence="2" key="1">
    <citation type="submission" date="2020-10" db="EMBL/GenBank/DDBJ databases">
        <authorList>
            <person name="Gilroy R."/>
        </authorList>
    </citation>
    <scope>NUCLEOTIDE SEQUENCE</scope>
    <source>
        <strain evidence="2">CHK147-3167</strain>
    </source>
</reference>
<evidence type="ECO:0000256" key="1">
    <source>
        <dbReference type="SAM" id="Phobius"/>
    </source>
</evidence>
<dbReference type="Proteomes" id="UP000886786">
    <property type="component" value="Unassembled WGS sequence"/>
</dbReference>
<reference evidence="2" key="2">
    <citation type="journal article" date="2021" name="PeerJ">
        <title>Extensive microbial diversity within the chicken gut microbiome revealed by metagenomics and culture.</title>
        <authorList>
            <person name="Gilroy R."/>
            <person name="Ravi A."/>
            <person name="Getino M."/>
            <person name="Pursley I."/>
            <person name="Horton D.L."/>
            <person name="Alikhan N.F."/>
            <person name="Baker D."/>
            <person name="Gharbi K."/>
            <person name="Hall N."/>
            <person name="Watson M."/>
            <person name="Adriaenssens E.M."/>
            <person name="Foster-Nyarko E."/>
            <person name="Jarju S."/>
            <person name="Secka A."/>
            <person name="Antonio M."/>
            <person name="Oren A."/>
            <person name="Chaudhuri R.R."/>
            <person name="La Ragione R."/>
            <person name="Hildebrand F."/>
            <person name="Pallen M.J."/>
        </authorList>
    </citation>
    <scope>NUCLEOTIDE SEQUENCE</scope>
    <source>
        <strain evidence="2">CHK147-3167</strain>
    </source>
</reference>
<name>A0A9D0ZRZ3_9FIRM</name>
<organism evidence="2 3">
    <name type="scientific">Candidatus Coprosoma intestinipullorum</name>
    <dbReference type="NCBI Taxonomy" id="2840752"/>
    <lineage>
        <taxon>Bacteria</taxon>
        <taxon>Bacillati</taxon>
        <taxon>Bacillota</taxon>
        <taxon>Bacillota incertae sedis</taxon>
        <taxon>Candidatus Coprosoma</taxon>
    </lineage>
</organism>
<feature type="transmembrane region" description="Helical" evidence="1">
    <location>
        <begin position="59"/>
        <end position="83"/>
    </location>
</feature>